<dbReference type="Gene3D" id="3.60.15.10">
    <property type="entry name" value="Ribonuclease Z/Hydroxyacylglutathione hydrolase-like"/>
    <property type="match status" value="1"/>
</dbReference>
<comment type="cofactor">
    <cofactor evidence="2">
        <name>Zn(2+)</name>
        <dbReference type="ChEBI" id="CHEBI:29105"/>
    </cofactor>
</comment>
<dbReference type="CDD" id="cd07723">
    <property type="entry name" value="hydroxyacylglutathione_hydrolase_MBL-fold"/>
    <property type="match status" value="1"/>
</dbReference>
<feature type="domain" description="Metallo-beta-lactamase" evidence="10">
    <location>
        <begin position="53"/>
        <end position="212"/>
    </location>
</feature>
<dbReference type="PIRSF" id="PIRSF005457">
    <property type="entry name" value="Glx"/>
    <property type="match status" value="1"/>
</dbReference>
<dbReference type="InterPro" id="IPR036866">
    <property type="entry name" value="RibonucZ/Hydroxyglut_hydro"/>
</dbReference>
<dbReference type="GO" id="GO:0004416">
    <property type="term" value="F:hydroxyacylglutathione hydrolase activity"/>
    <property type="evidence" value="ECO:0007669"/>
    <property type="project" value="UniProtKB-EC"/>
</dbReference>
<dbReference type="InterPro" id="IPR017782">
    <property type="entry name" value="Hydroxyacylglutathione_Hdrlase"/>
</dbReference>
<comment type="similarity">
    <text evidence="4">Belongs to the metallo-beta-lactamase superfamily. Glyoxalase II family.</text>
</comment>
<comment type="pathway">
    <text evidence="3">Secondary metabolite metabolism; methylglyoxal degradation; (R)-lactate from methylglyoxal: step 2/2.</text>
</comment>
<dbReference type="GO" id="GO:0019243">
    <property type="term" value="P:methylglyoxal catabolic process to D-lactate via S-lactoyl-glutathione"/>
    <property type="evidence" value="ECO:0007669"/>
    <property type="project" value="InterPro"/>
</dbReference>
<dbReference type="AlphaFoldDB" id="A0A6M2DCS1"/>
<dbReference type="Pfam" id="PF16123">
    <property type="entry name" value="HAGH_C"/>
    <property type="match status" value="1"/>
</dbReference>
<evidence type="ECO:0000256" key="8">
    <source>
        <dbReference type="ARBA" id="ARBA00022833"/>
    </source>
</evidence>
<dbReference type="GO" id="GO:0031123">
    <property type="term" value="P:RNA 3'-end processing"/>
    <property type="evidence" value="ECO:0007669"/>
    <property type="project" value="UniProtKB-ARBA"/>
</dbReference>
<evidence type="ECO:0000259" key="10">
    <source>
        <dbReference type="SMART" id="SM00849"/>
    </source>
</evidence>
<dbReference type="PANTHER" id="PTHR11935">
    <property type="entry name" value="BETA LACTAMASE DOMAIN"/>
    <property type="match status" value="1"/>
</dbReference>
<evidence type="ECO:0000313" key="11">
    <source>
        <dbReference type="EMBL" id="NOV43926.1"/>
    </source>
</evidence>
<dbReference type="InterPro" id="IPR001279">
    <property type="entry name" value="Metallo-B-lactamas"/>
</dbReference>
<dbReference type="GO" id="GO:0046872">
    <property type="term" value="F:metal ion binding"/>
    <property type="evidence" value="ECO:0007669"/>
    <property type="project" value="UniProtKB-KW"/>
</dbReference>
<evidence type="ECO:0000256" key="1">
    <source>
        <dbReference type="ARBA" id="ARBA00001623"/>
    </source>
</evidence>
<evidence type="ECO:0000256" key="2">
    <source>
        <dbReference type="ARBA" id="ARBA00001947"/>
    </source>
</evidence>
<dbReference type="EC" id="3.1.2.6" evidence="5"/>
<protein>
    <recommendedName>
        <fullName evidence="5">hydroxyacylglutathione hydrolase</fullName>
        <ecNumber evidence="5">3.1.2.6</ecNumber>
    </recommendedName>
    <alternativeName>
        <fullName evidence="9">Glyoxalase II</fullName>
    </alternativeName>
</protein>
<organism evidence="11">
    <name type="scientific">Xenopsylla cheopis</name>
    <name type="common">Oriental rat flea</name>
    <name type="synonym">Pulex cheopis</name>
    <dbReference type="NCBI Taxonomy" id="163159"/>
    <lineage>
        <taxon>Eukaryota</taxon>
        <taxon>Metazoa</taxon>
        <taxon>Ecdysozoa</taxon>
        <taxon>Arthropoda</taxon>
        <taxon>Hexapoda</taxon>
        <taxon>Insecta</taxon>
        <taxon>Pterygota</taxon>
        <taxon>Neoptera</taxon>
        <taxon>Endopterygota</taxon>
        <taxon>Siphonaptera</taxon>
        <taxon>Pulicidae</taxon>
        <taxon>Xenopsyllinae</taxon>
        <taxon>Xenopsylla</taxon>
    </lineage>
</organism>
<keyword evidence="7 11" id="KW-0378">Hydrolase</keyword>
<dbReference type="Pfam" id="PF00753">
    <property type="entry name" value="Lactamase_B"/>
    <property type="match status" value="1"/>
</dbReference>
<evidence type="ECO:0000256" key="7">
    <source>
        <dbReference type="ARBA" id="ARBA00022801"/>
    </source>
</evidence>
<sequence>MIGLMFRNLPNGVAQKITALYFKARCLGRGFHSKEAVVDLDKMKIRILPALKDNYMYLIIDEQTKQAAVVDPVEPDTVLAAVKEEGANLTKVLTTHHHWDHAGGNDNLVKRVPNIEVFGGDERINSLTNKISNNDTLCIGSLDVHCLFTPCHTKGHMCYYITSPEGDNAVFTGDTLFIGGCGRFFEGTAEQMCHAMTVLGSLPDDTRVFCGHEYTIHNLKFAKKVDPTNKEVEQAIKWASELRTKNTPTVPSSIAKEKMINPFMRVDDICVQQYAGHTGCKVRTMAEIRKQKDSFSG</sequence>
<dbReference type="InterPro" id="IPR035680">
    <property type="entry name" value="Clx_II_MBL"/>
</dbReference>
<keyword evidence="8" id="KW-0862">Zinc</keyword>
<dbReference type="SMART" id="SM00849">
    <property type="entry name" value="Lactamase_B"/>
    <property type="match status" value="1"/>
</dbReference>
<dbReference type="PANTHER" id="PTHR11935:SF94">
    <property type="entry name" value="TENZING NORGAY, ISOFORM C"/>
    <property type="match status" value="1"/>
</dbReference>
<dbReference type="FunFam" id="3.60.15.10:FF:000019">
    <property type="entry name" value="Hydroxyacylglutathione hydrolase, mitochondrial"/>
    <property type="match status" value="1"/>
</dbReference>
<evidence type="ECO:0000256" key="5">
    <source>
        <dbReference type="ARBA" id="ARBA00011917"/>
    </source>
</evidence>
<reference evidence="11" key="1">
    <citation type="submission" date="2020-03" db="EMBL/GenBank/DDBJ databases">
        <title>Transcriptomic Profiling of the Digestive Tract of the Rat Flea, Xenopsylla cheopis, Following Blood Feeding and Infection with Yersinia pestis.</title>
        <authorList>
            <person name="Bland D.M."/>
            <person name="Martens C.A."/>
            <person name="Virtaneva K."/>
            <person name="Kanakabandi K."/>
            <person name="Long D."/>
            <person name="Rosenke R."/>
            <person name="Saturday G.A."/>
            <person name="Hoyt F.H."/>
            <person name="Bruno D.P."/>
            <person name="Ribeiro J.M.C."/>
            <person name="Hinnebusch J."/>
        </authorList>
    </citation>
    <scope>NUCLEOTIDE SEQUENCE</scope>
</reference>
<proteinExistence type="inferred from homology"/>
<dbReference type="SUPFAM" id="SSF56281">
    <property type="entry name" value="Metallo-hydrolase/oxidoreductase"/>
    <property type="match status" value="1"/>
</dbReference>
<dbReference type="InterPro" id="IPR032282">
    <property type="entry name" value="HAGH_C"/>
</dbReference>
<evidence type="ECO:0000256" key="9">
    <source>
        <dbReference type="ARBA" id="ARBA00031044"/>
    </source>
</evidence>
<keyword evidence="6" id="KW-0479">Metal-binding</keyword>
<evidence type="ECO:0000256" key="6">
    <source>
        <dbReference type="ARBA" id="ARBA00022723"/>
    </source>
</evidence>
<name>A0A6M2DCS1_XENCH</name>
<accession>A0A6M2DCS1</accession>
<evidence type="ECO:0000256" key="3">
    <source>
        <dbReference type="ARBA" id="ARBA00004963"/>
    </source>
</evidence>
<dbReference type="EMBL" id="GIIL01000200">
    <property type="protein sequence ID" value="NOV43926.1"/>
    <property type="molecule type" value="Transcribed_RNA"/>
</dbReference>
<evidence type="ECO:0000256" key="4">
    <source>
        <dbReference type="ARBA" id="ARBA00006759"/>
    </source>
</evidence>
<comment type="catalytic activity">
    <reaction evidence="1">
        <text>an S-(2-hydroxyacyl)glutathione + H2O = a 2-hydroxy carboxylate + glutathione + H(+)</text>
        <dbReference type="Rhea" id="RHEA:21864"/>
        <dbReference type="ChEBI" id="CHEBI:15377"/>
        <dbReference type="ChEBI" id="CHEBI:15378"/>
        <dbReference type="ChEBI" id="CHEBI:57925"/>
        <dbReference type="ChEBI" id="CHEBI:58896"/>
        <dbReference type="ChEBI" id="CHEBI:71261"/>
        <dbReference type="EC" id="3.1.2.6"/>
    </reaction>
</comment>
<dbReference type="HAMAP" id="MF_01374">
    <property type="entry name" value="Glyoxalase_2"/>
    <property type="match status" value="1"/>
</dbReference>
<dbReference type="NCBIfam" id="TIGR03413">
    <property type="entry name" value="GSH_gloB"/>
    <property type="match status" value="1"/>
</dbReference>